<organism evidence="1 2">
    <name type="scientific">Yinghuangia soli</name>
    <dbReference type="NCBI Taxonomy" id="2908204"/>
    <lineage>
        <taxon>Bacteria</taxon>
        <taxon>Bacillati</taxon>
        <taxon>Actinomycetota</taxon>
        <taxon>Actinomycetes</taxon>
        <taxon>Kitasatosporales</taxon>
        <taxon>Streptomycetaceae</taxon>
        <taxon>Yinghuangia</taxon>
    </lineage>
</organism>
<dbReference type="Gene3D" id="2.40.400.10">
    <property type="entry name" value="Acetoacetate decarboxylase-like"/>
    <property type="match status" value="1"/>
</dbReference>
<dbReference type="InterPro" id="IPR010451">
    <property type="entry name" value="Acetoacetate_decarboxylase"/>
</dbReference>
<accession>A0AA41U3S2</accession>
<dbReference type="AlphaFoldDB" id="A0AA41U3S2"/>
<reference evidence="1" key="1">
    <citation type="submission" date="2022-01" db="EMBL/GenBank/DDBJ databases">
        <title>Genome-Based Taxonomic Classification of the Phylum Actinobacteria.</title>
        <authorList>
            <person name="Gao Y."/>
        </authorList>
    </citation>
    <scope>NUCLEOTIDE SEQUENCE</scope>
    <source>
        <strain evidence="1">KLBMP 8922</strain>
    </source>
</reference>
<evidence type="ECO:0000313" key="1">
    <source>
        <dbReference type="EMBL" id="MCF2533023.1"/>
    </source>
</evidence>
<name>A0AA41U3S2_9ACTN</name>
<gene>
    <name evidence="1" type="ORF">LZ495_38225</name>
</gene>
<dbReference type="GO" id="GO:0016829">
    <property type="term" value="F:lyase activity"/>
    <property type="evidence" value="ECO:0007669"/>
    <property type="project" value="InterPro"/>
</dbReference>
<comment type="caution">
    <text evidence="1">The sequence shown here is derived from an EMBL/GenBank/DDBJ whole genome shotgun (WGS) entry which is preliminary data.</text>
</comment>
<dbReference type="Pfam" id="PF06314">
    <property type="entry name" value="ADC"/>
    <property type="match status" value="1"/>
</dbReference>
<proteinExistence type="predicted"/>
<evidence type="ECO:0000313" key="2">
    <source>
        <dbReference type="Proteomes" id="UP001165378"/>
    </source>
</evidence>
<dbReference type="Proteomes" id="UP001165378">
    <property type="component" value="Unassembled WGS sequence"/>
</dbReference>
<protein>
    <submittedName>
        <fullName evidence="1">Acetoacetate decarboxylase family protein</fullName>
    </submittedName>
</protein>
<dbReference type="InterPro" id="IPR023375">
    <property type="entry name" value="ADC_dom_sf"/>
</dbReference>
<dbReference type="RefSeq" id="WP_235057795.1">
    <property type="nucleotide sequence ID" value="NZ_JAKFHA010000042.1"/>
</dbReference>
<dbReference type="SUPFAM" id="SSF160104">
    <property type="entry name" value="Acetoacetate decarboxylase-like"/>
    <property type="match status" value="1"/>
</dbReference>
<sequence length="267" mass="29299">MARVRYGARSLETLNKAAKDRSVLPEIWSTGIVALWETDPEVIAAVLPPPLVPADRPLVRANISSCDINGYMLGAGAIAVRCKHGDVEGDYTLTMPMTTERSVIGGREVFGEPKKIAEVTVDRDGDEVVGKVTRLGVTYVEIRGRVAEELPLPEPRTTTSFYYKFLPAIDGDGFDADPMLVHVTRNEKHRSSARIEGEVILRDSDFDPVADLPVRKLVSITLGERTSDQQGFVAEHVKADLVLPYIHQRYDDVAQIADEPPAPGDPV</sequence>
<keyword evidence="2" id="KW-1185">Reference proteome</keyword>
<dbReference type="EMBL" id="JAKFHA010000042">
    <property type="protein sequence ID" value="MCF2533023.1"/>
    <property type="molecule type" value="Genomic_DNA"/>
</dbReference>